<dbReference type="KEGG" id="bar:GBAA_0980"/>
<dbReference type="EMBL" id="AE017334">
    <property type="protein sequence ID" value="AAT35287.1"/>
    <property type="molecule type" value="Genomic_DNA"/>
</dbReference>
<gene>
    <name evidence="1" type="ordered locus">GBAA_0980</name>
</gene>
<sequence length="45" mass="5347">MYNEISDDMERKQTRESLIIVLDKTINKFIKIRNIGKDPLEFGSF</sequence>
<dbReference type="Proteomes" id="UP000000594">
    <property type="component" value="Chromosome"/>
</dbReference>
<evidence type="ECO:0000313" key="2">
    <source>
        <dbReference type="Proteomes" id="UP000000594"/>
    </source>
</evidence>
<protein>
    <submittedName>
        <fullName evidence="1">Uncharacterized protein</fullName>
    </submittedName>
</protein>
<keyword evidence="2" id="KW-1185">Reference proteome</keyword>
<accession>Q81UA2</accession>
<dbReference type="AlphaFoldDB" id="A0A1V4BCU6"/>
<proteinExistence type="predicted"/>
<reference evidence="1 2" key="1">
    <citation type="journal article" date="2009" name="J. Bacteriol.">
        <title>The complete genome sequence of Bacillus anthracis Ames 'Ancestor'.</title>
        <authorList>
            <person name="Ravel J."/>
            <person name="Jiang L."/>
            <person name="Stanley S.T."/>
            <person name="Wilson M.R."/>
            <person name="Decker R.S."/>
            <person name="Read T.D."/>
            <person name="Worsham P."/>
            <person name="Keim P.S."/>
            <person name="Salzberg S.L."/>
            <person name="Fraser-Liggett C.M."/>
            <person name="Rasko D.A."/>
        </authorList>
    </citation>
    <scope>NUCLEOTIDE SEQUENCE [LARGE SCALE GENOMIC DNA]</scope>
    <source>
        <strain evidence="2">Ames ancestor</strain>
    </source>
</reference>
<evidence type="ECO:0000313" key="1">
    <source>
        <dbReference type="EMBL" id="AAT35287.1"/>
    </source>
</evidence>
<organism evidence="1 2">
    <name type="scientific">Bacillus anthracis</name>
    <name type="common">anthrax bacterium</name>
    <dbReference type="NCBI Taxonomy" id="1392"/>
    <lineage>
        <taxon>Bacteria</taxon>
        <taxon>Bacillati</taxon>
        <taxon>Bacillota</taxon>
        <taxon>Bacilli</taxon>
        <taxon>Bacillales</taxon>
        <taxon>Bacillaceae</taxon>
        <taxon>Bacillus</taxon>
        <taxon>Bacillus cereus group</taxon>
    </lineage>
</organism>
<accession>Q6KJC9</accession>
<accession>A0A1V4BCU6</accession>
<accession>E9QTV6</accession>
<name>A0A1V4BCU6_BACAN</name>